<proteinExistence type="predicted"/>
<dbReference type="Proteomes" id="UP000683139">
    <property type="component" value="Unassembled WGS sequence"/>
</dbReference>
<accession>A0A919YT45</accession>
<evidence type="ECO:0000313" key="1">
    <source>
        <dbReference type="EMBL" id="GIP17941.1"/>
    </source>
</evidence>
<comment type="caution">
    <text evidence="1">The sequence shown here is derived from an EMBL/GenBank/DDBJ whole genome shotgun (WGS) entry which is preliminary data.</text>
</comment>
<organism evidence="1 2">
    <name type="scientific">Paenibacillus montaniterrae</name>
    <dbReference type="NCBI Taxonomy" id="429341"/>
    <lineage>
        <taxon>Bacteria</taxon>
        <taxon>Bacillati</taxon>
        <taxon>Bacillota</taxon>
        <taxon>Bacilli</taxon>
        <taxon>Bacillales</taxon>
        <taxon>Paenibacillaceae</taxon>
        <taxon>Paenibacillus</taxon>
    </lineage>
</organism>
<dbReference type="AlphaFoldDB" id="A0A919YT45"/>
<reference evidence="1" key="1">
    <citation type="submission" date="2021-03" db="EMBL/GenBank/DDBJ databases">
        <title>Antimicrobial resistance genes in bacteria isolated from Japanese honey, and their potential for conferring macrolide and lincosamide resistance in the American foulbrood pathogen Paenibacillus larvae.</title>
        <authorList>
            <person name="Okamoto M."/>
            <person name="Kumagai M."/>
            <person name="Kanamori H."/>
            <person name="Takamatsu D."/>
        </authorList>
    </citation>
    <scope>NUCLEOTIDE SEQUENCE</scope>
    <source>
        <strain evidence="1">J40TS1</strain>
    </source>
</reference>
<evidence type="ECO:0008006" key="3">
    <source>
        <dbReference type="Google" id="ProtNLM"/>
    </source>
</evidence>
<protein>
    <recommendedName>
        <fullName evidence="3">Exosporium protein</fullName>
    </recommendedName>
</protein>
<evidence type="ECO:0000313" key="2">
    <source>
        <dbReference type="Proteomes" id="UP000683139"/>
    </source>
</evidence>
<sequence length="161" mass="16057">MSVSTLAPTGGAGKPALIGYGDSLSLTVDLGPTINLTGEGAINLAFSMPRDGIITAIAAFFSIVTPPTFLDANVTVHAQLFRSPGPSPDNIFFPIENATVDLTPAYTGTIIEGAGSSGLASGLNIPVTAGTRILFVLTATASGATLTNTISGYVSGGVSIA</sequence>
<gene>
    <name evidence="1" type="ORF">J40TS1_35830</name>
</gene>
<dbReference type="NCBIfam" id="TIGR03721">
    <property type="entry name" value="exospore_TM"/>
    <property type="match status" value="1"/>
</dbReference>
<name>A0A919YT45_9BACL</name>
<dbReference type="InterPro" id="IPR021210">
    <property type="entry name" value="Exosporium_BclB"/>
</dbReference>
<dbReference type="EMBL" id="BOSE01000007">
    <property type="protein sequence ID" value="GIP17941.1"/>
    <property type="molecule type" value="Genomic_DNA"/>
</dbReference>
<keyword evidence="2" id="KW-1185">Reference proteome</keyword>